<feature type="transmembrane region" description="Helical" evidence="1">
    <location>
        <begin position="140"/>
        <end position="159"/>
    </location>
</feature>
<sequence length="181" mass="20755">MNNPELITCLREINLSTTERVVAGIVFTVATVAGLVINIMLLLTYHILWPNLKNTVSYHMTLSLAIASVALLTVNLYVQIPCTFTLCTFYYEDRTMIFVVWLESLASYTTTFTNCIIAVERISLFTSRIATDFISKYYRIVIILPWIFGFSVAITTTAIGCYRRYLLSIIAFIFFFFLKIF</sequence>
<gene>
    <name evidence="2" type="ORF">EVEC_LOCUS1345</name>
</gene>
<evidence type="ECO:0000256" key="1">
    <source>
        <dbReference type="SAM" id="Phobius"/>
    </source>
</evidence>
<protein>
    <submittedName>
        <fullName evidence="4">G_PROTEIN_RECEP_F1_2 domain-containing protein</fullName>
    </submittedName>
</protein>
<reference evidence="4" key="1">
    <citation type="submission" date="2017-02" db="UniProtKB">
        <authorList>
            <consortium name="WormBaseParasite"/>
        </authorList>
    </citation>
    <scope>IDENTIFICATION</scope>
</reference>
<feature type="transmembrane region" description="Helical" evidence="1">
    <location>
        <begin position="98"/>
        <end position="119"/>
    </location>
</feature>
<dbReference type="Gene3D" id="1.20.1070.10">
    <property type="entry name" value="Rhodopsin 7-helix transmembrane proteins"/>
    <property type="match status" value="1"/>
</dbReference>
<name>A0A0N4UVZ4_ENTVE</name>
<dbReference type="Pfam" id="PF04789">
    <property type="entry name" value="DUF621"/>
    <property type="match status" value="1"/>
</dbReference>
<dbReference type="SUPFAM" id="SSF81321">
    <property type="entry name" value="Family A G protein-coupled receptor-like"/>
    <property type="match status" value="1"/>
</dbReference>
<evidence type="ECO:0000313" key="3">
    <source>
        <dbReference type="Proteomes" id="UP000274131"/>
    </source>
</evidence>
<organism evidence="4">
    <name type="scientific">Enterobius vermicularis</name>
    <name type="common">Human pinworm</name>
    <dbReference type="NCBI Taxonomy" id="51028"/>
    <lineage>
        <taxon>Eukaryota</taxon>
        <taxon>Metazoa</taxon>
        <taxon>Ecdysozoa</taxon>
        <taxon>Nematoda</taxon>
        <taxon>Chromadorea</taxon>
        <taxon>Rhabditida</taxon>
        <taxon>Spirurina</taxon>
        <taxon>Oxyuridomorpha</taxon>
        <taxon>Oxyuroidea</taxon>
        <taxon>Oxyuridae</taxon>
        <taxon>Enterobius</taxon>
    </lineage>
</organism>
<keyword evidence="1" id="KW-0812">Transmembrane</keyword>
<accession>A0A0N4UVZ4</accession>
<feature type="transmembrane region" description="Helical" evidence="1">
    <location>
        <begin position="21"/>
        <end position="44"/>
    </location>
</feature>
<evidence type="ECO:0000313" key="2">
    <source>
        <dbReference type="EMBL" id="VDD86202.1"/>
    </source>
</evidence>
<keyword evidence="1" id="KW-1133">Transmembrane helix</keyword>
<dbReference type="WBParaSite" id="EVEC_0000163701-mRNA-1">
    <property type="protein sequence ID" value="EVEC_0000163701-mRNA-1"/>
    <property type="gene ID" value="EVEC_0000163701"/>
</dbReference>
<keyword evidence="3" id="KW-1185">Reference proteome</keyword>
<feature type="transmembrane region" description="Helical" evidence="1">
    <location>
        <begin position="56"/>
        <end position="78"/>
    </location>
</feature>
<dbReference type="EMBL" id="UXUI01007199">
    <property type="protein sequence ID" value="VDD86202.1"/>
    <property type="molecule type" value="Genomic_DNA"/>
</dbReference>
<proteinExistence type="predicted"/>
<reference evidence="2 3" key="2">
    <citation type="submission" date="2018-10" db="EMBL/GenBank/DDBJ databases">
        <authorList>
            <consortium name="Pathogen Informatics"/>
        </authorList>
    </citation>
    <scope>NUCLEOTIDE SEQUENCE [LARGE SCALE GENOMIC DNA]</scope>
</reference>
<dbReference type="Proteomes" id="UP000274131">
    <property type="component" value="Unassembled WGS sequence"/>
</dbReference>
<dbReference type="AlphaFoldDB" id="A0A0N4UVZ4"/>
<evidence type="ECO:0000313" key="4">
    <source>
        <dbReference type="WBParaSite" id="EVEC_0000163701-mRNA-1"/>
    </source>
</evidence>
<dbReference type="InterPro" id="IPR006874">
    <property type="entry name" value="DUF621"/>
</dbReference>
<keyword evidence="1" id="KW-0472">Membrane</keyword>